<feature type="domain" description="Heterokaryon incompatibility" evidence="2">
    <location>
        <begin position="266"/>
        <end position="414"/>
    </location>
</feature>
<proteinExistence type="predicted"/>
<dbReference type="InterPro" id="IPR010730">
    <property type="entry name" value="HET"/>
</dbReference>
<organism evidence="3 4">
    <name type="scientific">Phialocephala subalpina</name>
    <dbReference type="NCBI Taxonomy" id="576137"/>
    <lineage>
        <taxon>Eukaryota</taxon>
        <taxon>Fungi</taxon>
        <taxon>Dikarya</taxon>
        <taxon>Ascomycota</taxon>
        <taxon>Pezizomycotina</taxon>
        <taxon>Leotiomycetes</taxon>
        <taxon>Helotiales</taxon>
        <taxon>Mollisiaceae</taxon>
        <taxon>Phialocephala</taxon>
        <taxon>Phialocephala fortinii species complex</taxon>
    </lineage>
</organism>
<name>A0A1L7XW42_9HELO</name>
<dbReference type="AlphaFoldDB" id="A0A1L7XW42"/>
<dbReference type="OrthoDB" id="5125733at2759"/>
<feature type="region of interest" description="Disordered" evidence="1">
    <location>
        <begin position="763"/>
        <end position="785"/>
    </location>
</feature>
<dbReference type="PANTHER" id="PTHR33112:SF16">
    <property type="entry name" value="HETEROKARYON INCOMPATIBILITY DOMAIN-CONTAINING PROTEIN"/>
    <property type="match status" value="1"/>
</dbReference>
<evidence type="ECO:0000313" key="4">
    <source>
        <dbReference type="Proteomes" id="UP000184330"/>
    </source>
</evidence>
<dbReference type="STRING" id="576137.A0A1L7XW42"/>
<accession>A0A1L7XW42</accession>
<dbReference type="Proteomes" id="UP000184330">
    <property type="component" value="Unassembled WGS sequence"/>
</dbReference>
<evidence type="ECO:0000256" key="1">
    <source>
        <dbReference type="SAM" id="MobiDB-lite"/>
    </source>
</evidence>
<protein>
    <recommendedName>
        <fullName evidence="2">Heterokaryon incompatibility domain-containing protein</fullName>
    </recommendedName>
</protein>
<reference evidence="3 4" key="1">
    <citation type="submission" date="2016-03" db="EMBL/GenBank/DDBJ databases">
        <authorList>
            <person name="Ploux O."/>
        </authorList>
    </citation>
    <scope>NUCLEOTIDE SEQUENCE [LARGE SCALE GENOMIC DNA]</scope>
    <source>
        <strain evidence="3 4">UAMH 11012</strain>
    </source>
</reference>
<keyword evidence="4" id="KW-1185">Reference proteome</keyword>
<gene>
    <name evidence="3" type="ORF">PAC_19109</name>
</gene>
<feature type="compositionally biased region" description="Basic and acidic residues" evidence="1">
    <location>
        <begin position="763"/>
        <end position="777"/>
    </location>
</feature>
<sequence length="807" mass="91843">MANDIIGPCVHETSQVVSRSAGPRPIRCYMTPGKQIYDRGSAYQGGWIKPGEAAFGAIPGLSCAMNRVKFHSVDYKPHLVADYLRSREGMRATRQIFTVENPHKCNHCQRNSIEGEALARGQRLFPLDYHLGDAIIAAMSGCALYEWVLSTYKGVESLEEGSDVRFWLRIGPQGLVQVYANNFIRDVGRVELMELDSSALLWAPENHTDLDLDLCLPYERDLGSAESYEFAQTLLQHCLSQHESCRLVETESLTSELLTSLDGQGYATISYCWGGEQHKQLTKAGMNSFKQGVSRLELPQTLQDSIIVTNSLGLNYLWIDALCIIQDDPSDKEYELRRMSEYYSGSTVTICAASASKCSEGFLRVNDDNNFQAGPFHIPLRTWPYWRPLSSVQLFVPAPMPIQPTARRAWTFQESMLSRRLLIYTSRQLYWSCTSFQAGCMGVEVIKSERDALVPGIQPLAFASQSHQTAHHPPRISFLLPEWSAIVGEYAKRELSFPDDKLIAISALAQHFATTFLSSGAEPIYLAGLWKLADNKQFRYQLLWHVANPTPSKRPRIYRAPSWSWASLDAHVSLSDPFGHEEIKFEERYPLSCLVNRYWKAQMHEWESRMSQDVLVDHHIELTSNNVPFGAVKGGFIQVHGAMRKLDPSPAKPERPKRRWYMLRRPKTPPPSFVTPRMSEWPVLRPDTEDDRQIIELALAGQSTVFMLELVPYKPVSSIPEREPETPEGLLLVQTALAIDEYRRVGVFYFRHDKKIQVVERSARDEWDSDGDSDKPKFANQSVETEQRRSTRINFFFGIEPQTIKIF</sequence>
<dbReference type="Pfam" id="PF06985">
    <property type="entry name" value="HET"/>
    <property type="match status" value="1"/>
</dbReference>
<dbReference type="EMBL" id="FJOG01000067">
    <property type="protein sequence ID" value="CZR69209.1"/>
    <property type="molecule type" value="Genomic_DNA"/>
</dbReference>
<evidence type="ECO:0000259" key="2">
    <source>
        <dbReference type="Pfam" id="PF06985"/>
    </source>
</evidence>
<dbReference type="PANTHER" id="PTHR33112">
    <property type="entry name" value="DOMAIN PROTEIN, PUTATIVE-RELATED"/>
    <property type="match status" value="1"/>
</dbReference>
<evidence type="ECO:0000313" key="3">
    <source>
        <dbReference type="EMBL" id="CZR69209.1"/>
    </source>
</evidence>